<dbReference type="AlphaFoldDB" id="Q2VNM6"/>
<sequence length="54" mass="6378">MAGPRPRRAVPHNILIFDLFCANFLRQSLKRELTTFYQSSASWEARKAPRRLFL</sequence>
<protein>
    <submittedName>
        <fullName evidence="1">Uncharacterized protein</fullName>
    </submittedName>
</protein>
<reference evidence="1" key="1">
    <citation type="submission" date="2005-06" db="EMBL/GenBank/DDBJ databases">
        <title>First Genome Data from Uncultured Upland Soil Cluster a Methanotrophs Provide Further Evidence for a Close Phylogenetic Relationship to Methylocapsa acidiphila B2 and High-Affinity Methanotrophy Based on pMMO.</title>
        <authorList>
            <person name="Ricke P."/>
            <person name="Kube M."/>
            <person name="Nakagawa S."/>
            <person name="Erkel C."/>
            <person name="Reinhardt R."/>
            <person name="Liesack W."/>
        </authorList>
    </citation>
    <scope>NUCLEOTIDE SEQUENCE</scope>
</reference>
<accession>Q2VNM6</accession>
<dbReference type="EMBL" id="CT005238">
    <property type="protein sequence ID" value="CAJ01606.1"/>
    <property type="molecule type" value="Genomic_DNA"/>
</dbReference>
<organism evidence="1">
    <name type="scientific">Methylocapsa acidiphila</name>
    <dbReference type="NCBI Taxonomy" id="133552"/>
    <lineage>
        <taxon>Bacteria</taxon>
        <taxon>Pseudomonadati</taxon>
        <taxon>Pseudomonadota</taxon>
        <taxon>Alphaproteobacteria</taxon>
        <taxon>Hyphomicrobiales</taxon>
        <taxon>Beijerinckiaceae</taxon>
        <taxon>Methylocapsa</taxon>
    </lineage>
</organism>
<evidence type="ECO:0000313" key="1">
    <source>
        <dbReference type="EMBL" id="CAJ01606.1"/>
    </source>
</evidence>
<gene>
    <name evidence="1" type="ORF">orf43</name>
</gene>
<name>Q2VNM6_METAI</name>
<proteinExistence type="predicted"/>